<dbReference type="GO" id="GO:0046872">
    <property type="term" value="F:metal ion binding"/>
    <property type="evidence" value="ECO:0007669"/>
    <property type="project" value="InterPro"/>
</dbReference>
<protein>
    <recommendedName>
        <fullName evidence="1">HMA domain-containing protein</fullName>
    </recommendedName>
</protein>
<dbReference type="InterPro" id="IPR036163">
    <property type="entry name" value="HMA_dom_sf"/>
</dbReference>
<accession>A0A7Y0SFI2</accession>
<proteinExistence type="predicted"/>
<organism evidence="2 3">
    <name type="scientific">Vibrio parahaemolyticus</name>
    <dbReference type="NCBI Taxonomy" id="670"/>
    <lineage>
        <taxon>Bacteria</taxon>
        <taxon>Pseudomonadati</taxon>
        <taxon>Pseudomonadota</taxon>
        <taxon>Gammaproteobacteria</taxon>
        <taxon>Vibrionales</taxon>
        <taxon>Vibrionaceae</taxon>
        <taxon>Vibrio</taxon>
    </lineage>
</organism>
<feature type="domain" description="HMA" evidence="1">
    <location>
        <begin position="4"/>
        <end position="64"/>
    </location>
</feature>
<feature type="non-terminal residue" evidence="2">
    <location>
        <position position="64"/>
    </location>
</feature>
<dbReference type="EMBL" id="JABCLB010000783">
    <property type="protein sequence ID" value="NMU82546.1"/>
    <property type="molecule type" value="Genomic_DNA"/>
</dbReference>
<gene>
    <name evidence="2" type="ORF">HKB16_06580</name>
</gene>
<reference evidence="2 3" key="1">
    <citation type="submission" date="2020-04" db="EMBL/GenBank/DDBJ databases">
        <title>Whole-genome sequencing of Vibrio spp. from China reveals different genetic environments of blaCTX-M-14 among diverse lineages.</title>
        <authorList>
            <person name="Zheng Z."/>
            <person name="Ye L."/>
            <person name="Chen S."/>
        </authorList>
    </citation>
    <scope>NUCLEOTIDE SEQUENCE [LARGE SCALE GENOMIC DNA]</scope>
    <source>
        <strain evidence="2 3">Vb0551</strain>
    </source>
</reference>
<name>A0A7Y0SFI2_VIBPH</name>
<dbReference type="Gene3D" id="3.30.70.100">
    <property type="match status" value="1"/>
</dbReference>
<dbReference type="SUPFAM" id="SSF55008">
    <property type="entry name" value="HMA, heavy metal-associated domain"/>
    <property type="match status" value="1"/>
</dbReference>
<comment type="caution">
    <text evidence="2">The sequence shown here is derived from an EMBL/GenBank/DDBJ whole genome shotgun (WGS) entry which is preliminary data.</text>
</comment>
<dbReference type="InterPro" id="IPR006121">
    <property type="entry name" value="HMA_dom"/>
</dbReference>
<sequence>MNTTQYSLALSGINCGRCVAKIVDGLRERDPDVSFTINDNKNRAELITTLQPESAIEVIAKLGY</sequence>
<dbReference type="PROSITE" id="PS50846">
    <property type="entry name" value="HMA_2"/>
    <property type="match status" value="1"/>
</dbReference>
<evidence type="ECO:0000313" key="2">
    <source>
        <dbReference type="EMBL" id="NMU82546.1"/>
    </source>
</evidence>
<evidence type="ECO:0000313" key="3">
    <source>
        <dbReference type="Proteomes" id="UP000518904"/>
    </source>
</evidence>
<evidence type="ECO:0000259" key="1">
    <source>
        <dbReference type="PROSITE" id="PS50846"/>
    </source>
</evidence>
<dbReference type="AlphaFoldDB" id="A0A7Y0SFI2"/>
<dbReference type="Proteomes" id="UP000518904">
    <property type="component" value="Unassembled WGS sequence"/>
</dbReference>